<dbReference type="Proteomes" id="UP000184543">
    <property type="component" value="Unassembled WGS sequence"/>
</dbReference>
<evidence type="ECO:0008006" key="3">
    <source>
        <dbReference type="Google" id="ProtNLM"/>
    </source>
</evidence>
<evidence type="ECO:0000313" key="1">
    <source>
        <dbReference type="EMBL" id="SHJ24682.1"/>
    </source>
</evidence>
<dbReference type="OrthoDB" id="129527at2"/>
<organism evidence="1 2">
    <name type="scientific">Pseudozobellia thermophila</name>
    <dbReference type="NCBI Taxonomy" id="192903"/>
    <lineage>
        <taxon>Bacteria</taxon>
        <taxon>Pseudomonadati</taxon>
        <taxon>Bacteroidota</taxon>
        <taxon>Flavobacteriia</taxon>
        <taxon>Flavobacteriales</taxon>
        <taxon>Flavobacteriaceae</taxon>
        <taxon>Pseudozobellia</taxon>
    </lineage>
</organism>
<dbReference type="Pfam" id="PF16267">
    <property type="entry name" value="DUF4920"/>
    <property type="match status" value="1"/>
</dbReference>
<evidence type="ECO:0000313" key="2">
    <source>
        <dbReference type="Proteomes" id="UP000184543"/>
    </source>
</evidence>
<dbReference type="STRING" id="192903.SAMN04488513_103146"/>
<dbReference type="EMBL" id="FQYU01000003">
    <property type="protein sequence ID" value="SHJ24682.1"/>
    <property type="molecule type" value="Genomic_DNA"/>
</dbReference>
<dbReference type="PROSITE" id="PS51257">
    <property type="entry name" value="PROKAR_LIPOPROTEIN"/>
    <property type="match status" value="1"/>
</dbReference>
<keyword evidence="2" id="KW-1185">Reference proteome</keyword>
<dbReference type="AlphaFoldDB" id="A0A1M6HR35"/>
<dbReference type="InterPro" id="IPR032577">
    <property type="entry name" value="DUF4920"/>
</dbReference>
<protein>
    <recommendedName>
        <fullName evidence="3">DUF4920 domain-containing protein</fullName>
    </recommendedName>
</protein>
<proteinExistence type="predicted"/>
<dbReference type="RefSeq" id="WP_072993254.1">
    <property type="nucleotide sequence ID" value="NZ_FQYU01000003.1"/>
</dbReference>
<accession>A0A1M6HR35</accession>
<reference evidence="2" key="1">
    <citation type="submission" date="2016-11" db="EMBL/GenBank/DDBJ databases">
        <authorList>
            <person name="Varghese N."/>
            <person name="Submissions S."/>
        </authorList>
    </citation>
    <scope>NUCLEOTIDE SEQUENCE [LARGE SCALE GENOMIC DNA]</scope>
    <source>
        <strain evidence="2">DSM 19858</strain>
    </source>
</reference>
<sequence>MKRFNILLVFLIVFSACSNRDNKKQANDRETLSVPYRSYGKEFSPSGVKSHTEMAQIYRDMEVADTLAVRFKATVADVCQAKGCWMKLQLGNGQETMVRFKDYGFFVPKNSTGKEVVVNGLAFVETMGVEDQRHYAMDAGQSEEEVARITAPKQIPGFEADGVLLLE</sequence>
<name>A0A1M6HR35_9FLAO</name>
<gene>
    <name evidence="1" type="ORF">SAMN04488513_103146</name>
</gene>